<evidence type="ECO:0000313" key="2">
    <source>
        <dbReference type="EMBL" id="KTD57630.1"/>
    </source>
</evidence>
<proteinExistence type="predicted"/>
<feature type="chain" id="PRO_5006917765" evidence="1">
    <location>
        <begin position="24"/>
        <end position="160"/>
    </location>
</feature>
<dbReference type="PATRIC" id="fig|1122169.6.peg.2842"/>
<dbReference type="EMBL" id="LNYW01000066">
    <property type="protein sequence ID" value="KTD57630.1"/>
    <property type="molecule type" value="Genomic_DNA"/>
</dbReference>
<evidence type="ECO:0000313" key="3">
    <source>
        <dbReference type="Proteomes" id="UP000054600"/>
    </source>
</evidence>
<organism evidence="2 3">
    <name type="scientific">Legionella shakespearei DSM 23087</name>
    <dbReference type="NCBI Taxonomy" id="1122169"/>
    <lineage>
        <taxon>Bacteria</taxon>
        <taxon>Pseudomonadati</taxon>
        <taxon>Pseudomonadota</taxon>
        <taxon>Gammaproteobacteria</taxon>
        <taxon>Legionellales</taxon>
        <taxon>Legionellaceae</taxon>
        <taxon>Legionella</taxon>
    </lineage>
</organism>
<dbReference type="AlphaFoldDB" id="A0A0W0YM17"/>
<dbReference type="Proteomes" id="UP000054600">
    <property type="component" value="Unassembled WGS sequence"/>
</dbReference>
<feature type="signal peptide" evidence="1">
    <location>
        <begin position="1"/>
        <end position="23"/>
    </location>
</feature>
<dbReference type="RefSeq" id="WP_018577426.1">
    <property type="nucleotide sequence ID" value="NZ_KB892403.1"/>
</dbReference>
<dbReference type="STRING" id="1122169.Lsha_2471"/>
<name>A0A0W0YM17_9GAMM</name>
<gene>
    <name evidence="2" type="ORF">Lsha_2471</name>
</gene>
<reference evidence="2 3" key="1">
    <citation type="submission" date="2015-11" db="EMBL/GenBank/DDBJ databases">
        <title>Genomic analysis of 38 Legionella species identifies large and diverse effector repertoires.</title>
        <authorList>
            <person name="Burstein D."/>
            <person name="Amaro F."/>
            <person name="Zusman T."/>
            <person name="Lifshitz Z."/>
            <person name="Cohen O."/>
            <person name="Gilbert J.A."/>
            <person name="Pupko T."/>
            <person name="Shuman H.A."/>
            <person name="Segal G."/>
        </authorList>
    </citation>
    <scope>NUCLEOTIDE SEQUENCE [LARGE SCALE GENOMIC DNA]</scope>
    <source>
        <strain evidence="2 3">ATCC 49655</strain>
    </source>
</reference>
<keyword evidence="3" id="KW-1185">Reference proteome</keyword>
<sequence length="160" mass="17873">MYSIKMILRAFIALLVFPHFLNAQVANELTQKQVNVDVISGTYQGEKGTALVSYDPSKIKGVGEEVVNDALVSFKFLNQTVNGKAQVTLKDGKFKDLLWVASIKNKEGNSFNFGFNSGFNRYQFGRFSESFIRNGDSYFGYLFPDTYVDGAGTITYSDPK</sequence>
<accession>A0A0W0YM17</accession>
<protein>
    <submittedName>
        <fullName evidence="2">Uncharacterized protein</fullName>
    </submittedName>
</protein>
<comment type="caution">
    <text evidence="2">The sequence shown here is derived from an EMBL/GenBank/DDBJ whole genome shotgun (WGS) entry which is preliminary data.</text>
</comment>
<evidence type="ECO:0000256" key="1">
    <source>
        <dbReference type="SAM" id="SignalP"/>
    </source>
</evidence>
<keyword evidence="1" id="KW-0732">Signal</keyword>